<evidence type="ECO:0000256" key="1">
    <source>
        <dbReference type="SAM" id="MobiDB-lite"/>
    </source>
</evidence>
<reference evidence="2 3" key="1">
    <citation type="submission" date="2021-06" db="EMBL/GenBank/DDBJ databases">
        <authorList>
            <person name="Palmer J.M."/>
        </authorList>
    </citation>
    <scope>NUCLEOTIDE SEQUENCE [LARGE SCALE GENOMIC DNA]</scope>
    <source>
        <strain evidence="2 3">CL_MEX2019</strain>
        <tissue evidence="2">Muscle</tissue>
    </source>
</reference>
<dbReference type="EMBL" id="JAHUTJ010069559">
    <property type="protein sequence ID" value="MED6291965.1"/>
    <property type="molecule type" value="Genomic_DNA"/>
</dbReference>
<evidence type="ECO:0000313" key="3">
    <source>
        <dbReference type="Proteomes" id="UP001352852"/>
    </source>
</evidence>
<comment type="caution">
    <text evidence="2">The sequence shown here is derived from an EMBL/GenBank/DDBJ whole genome shotgun (WGS) entry which is preliminary data.</text>
</comment>
<proteinExistence type="predicted"/>
<sequence>MEWILALSHTNELKVRLEGKPAQHQQRLSRGSREKTVPSKVSPILNPSCGKTTRMINAAQGWLLSSNMPVLSGLEPQRKEMKEQSCEVNRDRSRSNIKVMLHLQGQNNMEYRFQG</sequence>
<gene>
    <name evidence="2" type="ORF">CHARACLAT_028987</name>
</gene>
<name>A0ABU7EXX6_9TELE</name>
<keyword evidence="3" id="KW-1185">Reference proteome</keyword>
<evidence type="ECO:0000313" key="2">
    <source>
        <dbReference type="EMBL" id="MED6291965.1"/>
    </source>
</evidence>
<organism evidence="2 3">
    <name type="scientific">Characodon lateralis</name>
    <dbReference type="NCBI Taxonomy" id="208331"/>
    <lineage>
        <taxon>Eukaryota</taxon>
        <taxon>Metazoa</taxon>
        <taxon>Chordata</taxon>
        <taxon>Craniata</taxon>
        <taxon>Vertebrata</taxon>
        <taxon>Euteleostomi</taxon>
        <taxon>Actinopterygii</taxon>
        <taxon>Neopterygii</taxon>
        <taxon>Teleostei</taxon>
        <taxon>Neoteleostei</taxon>
        <taxon>Acanthomorphata</taxon>
        <taxon>Ovalentaria</taxon>
        <taxon>Atherinomorphae</taxon>
        <taxon>Cyprinodontiformes</taxon>
        <taxon>Goodeidae</taxon>
        <taxon>Characodon</taxon>
    </lineage>
</organism>
<accession>A0ABU7EXX6</accession>
<dbReference type="Proteomes" id="UP001352852">
    <property type="component" value="Unassembled WGS sequence"/>
</dbReference>
<protein>
    <submittedName>
        <fullName evidence="2">Uncharacterized protein</fullName>
    </submittedName>
</protein>
<feature type="region of interest" description="Disordered" evidence="1">
    <location>
        <begin position="19"/>
        <end position="49"/>
    </location>
</feature>